<keyword evidence="3" id="KW-1185">Reference proteome</keyword>
<dbReference type="FunCoup" id="A0A200PTZ8">
    <property type="interactions" value="139"/>
</dbReference>
<evidence type="ECO:0000313" key="2">
    <source>
        <dbReference type="EMBL" id="OVA01678.1"/>
    </source>
</evidence>
<evidence type="ECO:0000256" key="1">
    <source>
        <dbReference type="SAM" id="MobiDB-lite"/>
    </source>
</evidence>
<protein>
    <submittedName>
        <fullName evidence="2">CRIB domain</fullName>
    </submittedName>
</protein>
<evidence type="ECO:0000313" key="3">
    <source>
        <dbReference type="Proteomes" id="UP000195402"/>
    </source>
</evidence>
<feature type="region of interest" description="Disordered" evidence="1">
    <location>
        <begin position="28"/>
        <end position="49"/>
    </location>
</feature>
<dbReference type="PANTHER" id="PTHR46931">
    <property type="entry name" value="CRIB DOMAIN-CONTAINING PROTEIN RIC2"/>
    <property type="match status" value="1"/>
</dbReference>
<dbReference type="InterPro" id="IPR044509">
    <property type="entry name" value="RIC2/4"/>
</dbReference>
<proteinExistence type="predicted"/>
<dbReference type="CDD" id="cd00132">
    <property type="entry name" value="CRIB"/>
    <property type="match status" value="1"/>
</dbReference>
<dbReference type="InParanoid" id="A0A200PTZ8"/>
<sequence length="158" mass="17632">MRDRIERLIILPFSIGCVSQASIAVCDNHSKKNSKPESKQSRGGGGESLYGVNTKNSNGFLAVPKPNFPPSLQKLMKNFKNFSQLFMYKEEIEDDEMKMEMEIGFPTDVKHVAQIGWDGNGSTATATIIKGCSWEDNNLNPHELFSLPPMTSLSRQFS</sequence>
<reference evidence="2 3" key="1">
    <citation type="journal article" date="2017" name="Mol. Plant">
        <title>The Genome of Medicinal Plant Macleaya cordata Provides New Insights into Benzylisoquinoline Alkaloids Metabolism.</title>
        <authorList>
            <person name="Liu X."/>
            <person name="Liu Y."/>
            <person name="Huang P."/>
            <person name="Ma Y."/>
            <person name="Qing Z."/>
            <person name="Tang Q."/>
            <person name="Cao H."/>
            <person name="Cheng P."/>
            <person name="Zheng Y."/>
            <person name="Yuan Z."/>
            <person name="Zhou Y."/>
            <person name="Liu J."/>
            <person name="Tang Z."/>
            <person name="Zhuo Y."/>
            <person name="Zhang Y."/>
            <person name="Yu L."/>
            <person name="Huang J."/>
            <person name="Yang P."/>
            <person name="Peng Q."/>
            <person name="Zhang J."/>
            <person name="Jiang W."/>
            <person name="Zhang Z."/>
            <person name="Lin K."/>
            <person name="Ro D.K."/>
            <person name="Chen X."/>
            <person name="Xiong X."/>
            <person name="Shang Y."/>
            <person name="Huang S."/>
            <person name="Zeng J."/>
        </authorList>
    </citation>
    <scope>NUCLEOTIDE SEQUENCE [LARGE SCALE GENOMIC DNA]</scope>
    <source>
        <strain evidence="3">cv. BLH2017</strain>
        <tissue evidence="2">Root</tissue>
    </source>
</reference>
<gene>
    <name evidence="2" type="ORF">BVC80_9073g119</name>
</gene>
<name>A0A200PTZ8_MACCD</name>
<dbReference type="OMA" id="IACASHS"/>
<dbReference type="AlphaFoldDB" id="A0A200PTZ8"/>
<organism evidence="2 3">
    <name type="scientific">Macleaya cordata</name>
    <name type="common">Five-seeded plume-poppy</name>
    <name type="synonym">Bocconia cordata</name>
    <dbReference type="NCBI Taxonomy" id="56857"/>
    <lineage>
        <taxon>Eukaryota</taxon>
        <taxon>Viridiplantae</taxon>
        <taxon>Streptophyta</taxon>
        <taxon>Embryophyta</taxon>
        <taxon>Tracheophyta</taxon>
        <taxon>Spermatophyta</taxon>
        <taxon>Magnoliopsida</taxon>
        <taxon>Ranunculales</taxon>
        <taxon>Papaveraceae</taxon>
        <taxon>Papaveroideae</taxon>
        <taxon>Macleaya</taxon>
    </lineage>
</organism>
<dbReference type="Proteomes" id="UP000195402">
    <property type="component" value="Unassembled WGS sequence"/>
</dbReference>
<dbReference type="PANTHER" id="PTHR46931:SF14">
    <property type="entry name" value="CRIB DOMAIN-CONTAINING PROTEIN RIC2"/>
    <property type="match status" value="1"/>
</dbReference>
<accession>A0A200PTZ8</accession>
<feature type="compositionally biased region" description="Basic and acidic residues" evidence="1">
    <location>
        <begin position="28"/>
        <end position="40"/>
    </location>
</feature>
<dbReference type="OrthoDB" id="4206278at2759"/>
<dbReference type="EMBL" id="MVGT01004040">
    <property type="protein sequence ID" value="OVA01678.1"/>
    <property type="molecule type" value="Genomic_DNA"/>
</dbReference>
<comment type="caution">
    <text evidence="2">The sequence shown here is derived from an EMBL/GenBank/DDBJ whole genome shotgun (WGS) entry which is preliminary data.</text>
</comment>
<dbReference type="STRING" id="56857.A0A200PTZ8"/>